<sequence>MEIKALRTKLVRYLYEQVCQLKENFILKRWIFKSSEKTSKKQKLGLFKRQKYQKDRAIYYHQKKEEQSFDKQRKLYIIPTKEIQNK</sequence>
<accession>A0A8S1YPQ8</accession>
<name>A0A8S1YPQ8_9CILI</name>
<comment type="caution">
    <text evidence="1">The sequence shown here is derived from an EMBL/GenBank/DDBJ whole genome shotgun (WGS) entry which is preliminary data.</text>
</comment>
<keyword evidence="2" id="KW-1185">Reference proteome</keyword>
<organism evidence="1 2">
    <name type="scientific">Paramecium pentaurelia</name>
    <dbReference type="NCBI Taxonomy" id="43138"/>
    <lineage>
        <taxon>Eukaryota</taxon>
        <taxon>Sar</taxon>
        <taxon>Alveolata</taxon>
        <taxon>Ciliophora</taxon>
        <taxon>Intramacronucleata</taxon>
        <taxon>Oligohymenophorea</taxon>
        <taxon>Peniculida</taxon>
        <taxon>Parameciidae</taxon>
        <taxon>Paramecium</taxon>
    </lineage>
</organism>
<dbReference type="Proteomes" id="UP000689195">
    <property type="component" value="Unassembled WGS sequence"/>
</dbReference>
<dbReference type="AlphaFoldDB" id="A0A8S1YPQ8"/>
<gene>
    <name evidence="1" type="ORF">PPENT_87.1.T1840021</name>
</gene>
<reference evidence="1" key="1">
    <citation type="submission" date="2021-01" db="EMBL/GenBank/DDBJ databases">
        <authorList>
            <consortium name="Genoscope - CEA"/>
            <person name="William W."/>
        </authorList>
    </citation>
    <scope>NUCLEOTIDE SEQUENCE</scope>
</reference>
<evidence type="ECO:0000313" key="2">
    <source>
        <dbReference type="Proteomes" id="UP000689195"/>
    </source>
</evidence>
<proteinExistence type="predicted"/>
<evidence type="ECO:0000313" key="1">
    <source>
        <dbReference type="EMBL" id="CAD8213712.1"/>
    </source>
</evidence>
<dbReference type="EMBL" id="CAJJDO010000184">
    <property type="protein sequence ID" value="CAD8213712.1"/>
    <property type="molecule type" value="Genomic_DNA"/>
</dbReference>
<protein>
    <submittedName>
        <fullName evidence="1">Uncharacterized protein</fullName>
    </submittedName>
</protein>